<evidence type="ECO:0000313" key="2">
    <source>
        <dbReference type="EMBL" id="SOC41656.1"/>
    </source>
</evidence>
<sequence>MSSGIHHITAITRKIQANVDFYVGFLGLRLVKRTAGFEDADQLHLVYGDASGAPGTLITFLAWEDGSQGRVGLGQAAEIALSIRPEAIGFWLTRALSHNIQMSGPAQEFGEPVLRLKDPDGIIIKLVGEAELEVQDPWPARDIPAGDAIQRIRGATIFSEKPAETADFITRHFGFRPVAEAGGVRRLASDVADVLDIRDAGGFWTAAPGTGTIDHVALRAADQAAVERTAAALAAEAEGDVNMHDRTYFYSLYVREPGGALIEYATDGPGMTVDEPQETLGSKLFVPAHFRADPEEVRVRLPQFSLPGEERMTERDLPFIHRVHRPENADGTALVLLHGTGGNETSLLPFGARVAPNAMLVSLRGRSTDEGYPRFFRRLTMTSFDQKEIVTEAEALAAFIEEANAAYGLDPAKTAFLGYSNGANMLGAALQLHPGLIRNAVLLRAMNVLEGAPKVDLAGTNVLMVTGQSDPYGAYAAEIEKRLAGAGASVENRLLPSGHDIGLADVELARQFMEKVVR</sequence>
<dbReference type="PANTHER" id="PTHR36110:SF2">
    <property type="entry name" value="RING-CLEAVING DIOXYGENASE MHQE-RELATED"/>
    <property type="match status" value="1"/>
</dbReference>
<keyword evidence="3" id="KW-1185">Reference proteome</keyword>
<dbReference type="InterPro" id="IPR037523">
    <property type="entry name" value="VOC_core"/>
</dbReference>
<dbReference type="EMBL" id="OBQD01000009">
    <property type="protein sequence ID" value="SOC41656.1"/>
    <property type="molecule type" value="Genomic_DNA"/>
</dbReference>
<reference evidence="2 3" key="1">
    <citation type="submission" date="2017-08" db="EMBL/GenBank/DDBJ databases">
        <authorList>
            <person name="de Groot N.N."/>
        </authorList>
    </citation>
    <scope>NUCLEOTIDE SEQUENCE [LARGE SCALE GENOMIC DNA]</scope>
    <source>
        <strain evidence="2 3">JC85</strain>
    </source>
</reference>
<dbReference type="Proteomes" id="UP000219167">
    <property type="component" value="Unassembled WGS sequence"/>
</dbReference>
<evidence type="ECO:0000259" key="1">
    <source>
        <dbReference type="PROSITE" id="PS51819"/>
    </source>
</evidence>
<accession>A0A285UM04</accession>
<dbReference type="InterPro" id="IPR029058">
    <property type="entry name" value="AB_hydrolase_fold"/>
</dbReference>
<dbReference type="AlphaFoldDB" id="A0A285UM04"/>
<dbReference type="SUPFAM" id="SSF54593">
    <property type="entry name" value="Glyoxalase/Bleomycin resistance protein/Dihydroxybiphenyl dioxygenase"/>
    <property type="match status" value="1"/>
</dbReference>
<dbReference type="InterPro" id="IPR029068">
    <property type="entry name" value="Glyas_Bleomycin-R_OHBP_Dase"/>
</dbReference>
<organism evidence="2 3">
    <name type="scientific">Rhizobium subbaraonis</name>
    <dbReference type="NCBI Taxonomy" id="908946"/>
    <lineage>
        <taxon>Bacteria</taxon>
        <taxon>Pseudomonadati</taxon>
        <taxon>Pseudomonadota</taxon>
        <taxon>Alphaproteobacteria</taxon>
        <taxon>Hyphomicrobiales</taxon>
        <taxon>Rhizobiaceae</taxon>
        <taxon>Rhizobium/Agrobacterium group</taxon>
        <taxon>Rhizobium</taxon>
    </lineage>
</organism>
<gene>
    <name evidence="2" type="ORF">SAMN05892877_10949</name>
</gene>
<dbReference type="PROSITE" id="PS51819">
    <property type="entry name" value="VOC"/>
    <property type="match status" value="2"/>
</dbReference>
<evidence type="ECO:0000313" key="3">
    <source>
        <dbReference type="Proteomes" id="UP000219167"/>
    </source>
</evidence>
<dbReference type="Gene3D" id="3.10.180.10">
    <property type="entry name" value="2,3-Dihydroxybiphenyl 1,2-Dioxygenase, domain 1"/>
    <property type="match status" value="2"/>
</dbReference>
<feature type="domain" description="VOC" evidence="1">
    <location>
        <begin position="4"/>
        <end position="129"/>
    </location>
</feature>
<proteinExistence type="predicted"/>
<dbReference type="Pfam" id="PF00903">
    <property type="entry name" value="Glyoxalase"/>
    <property type="match status" value="1"/>
</dbReference>
<protein>
    <submittedName>
        <fullName evidence="2">Phospholipase/carboxylesterase</fullName>
    </submittedName>
</protein>
<dbReference type="SUPFAM" id="SSF53474">
    <property type="entry name" value="alpha/beta-Hydrolases"/>
    <property type="match status" value="1"/>
</dbReference>
<feature type="domain" description="VOC" evidence="1">
    <location>
        <begin position="151"/>
        <end position="267"/>
    </location>
</feature>
<dbReference type="Gene3D" id="3.40.50.1820">
    <property type="entry name" value="alpha/beta hydrolase"/>
    <property type="match status" value="1"/>
</dbReference>
<dbReference type="PANTHER" id="PTHR36110">
    <property type="entry name" value="RING-CLEAVING DIOXYGENASE MHQE-RELATED"/>
    <property type="match status" value="1"/>
</dbReference>
<name>A0A285UM04_9HYPH</name>
<dbReference type="RefSeq" id="WP_097140621.1">
    <property type="nucleotide sequence ID" value="NZ_OBQD01000009.1"/>
</dbReference>
<dbReference type="OrthoDB" id="9785698at2"/>
<dbReference type="InterPro" id="IPR052537">
    <property type="entry name" value="Extradiol_RC_dioxygenase"/>
</dbReference>
<dbReference type="InterPro" id="IPR004360">
    <property type="entry name" value="Glyas_Fos-R_dOase_dom"/>
</dbReference>